<protein>
    <submittedName>
        <fullName evidence="1">Uncharacterized protein</fullName>
    </submittedName>
</protein>
<name>A0ACD6APZ5_AVESA</name>
<organism evidence="1 2">
    <name type="scientific">Avena sativa</name>
    <name type="common">Oat</name>
    <dbReference type="NCBI Taxonomy" id="4498"/>
    <lineage>
        <taxon>Eukaryota</taxon>
        <taxon>Viridiplantae</taxon>
        <taxon>Streptophyta</taxon>
        <taxon>Embryophyta</taxon>
        <taxon>Tracheophyta</taxon>
        <taxon>Spermatophyta</taxon>
        <taxon>Magnoliopsida</taxon>
        <taxon>Liliopsida</taxon>
        <taxon>Poales</taxon>
        <taxon>Poaceae</taxon>
        <taxon>BOP clade</taxon>
        <taxon>Pooideae</taxon>
        <taxon>Poodae</taxon>
        <taxon>Poeae</taxon>
        <taxon>Poeae Chloroplast Group 1 (Aveneae type)</taxon>
        <taxon>Aveninae</taxon>
        <taxon>Avena</taxon>
    </lineage>
</organism>
<dbReference type="EnsemblPlants" id="AVESA.00010b.r2.UnG1423650.1">
    <property type="protein sequence ID" value="AVESA.00010b.r2.UnG1423650.1.CDS"/>
    <property type="gene ID" value="AVESA.00010b.r2.UnG1423650"/>
</dbReference>
<evidence type="ECO:0000313" key="2">
    <source>
        <dbReference type="Proteomes" id="UP001732700"/>
    </source>
</evidence>
<evidence type="ECO:0000313" key="1">
    <source>
        <dbReference type="EnsemblPlants" id="AVESA.00010b.r2.UnG1423650.1.CDS"/>
    </source>
</evidence>
<dbReference type="Proteomes" id="UP001732700">
    <property type="component" value="Unassembled WGS sequence"/>
</dbReference>
<sequence>MDMTFRESEPFYGEKTDLSSLFDFDSPSTIDASREGEIELVRTKEDEQSTVVVGSIPSPVSEERWTKPNEEENLSVHTRRQATSEERWRKPNEEENLKVYTRRKPQHEQQQQGPTAGDTQVQGEQHAPTSVEIVELTDGAGPSSTRDSMDLPIALRKGIRVGAKKPPNWYRDEHDIANYVSYTSLSTNYMAFIASLQSVEIPRDWKVAKQDPKWREAMIEELNALERNKTWELVHLPAGKRAVGCKWIYTVKQNPEGKIERYKARLVARGYSQAYGIDYDETFAPVAKMNTVRILISCATNFGWPLHQLDVKNAFLHGDLQEEVYMEIPPGFSTPRTSGKVCRLRKSLYGLKQSPRAWFDRFRRVVCGMGYKQCNGDHTVFYRHSNSQITILAVYVDDIIITGDDAVEISRLKDNLRKEFEVKDLGQLKYFLGIEIARSPEGIVLSQRKYVLDLLSDTGMLGCRVASTPIDQNHKLCAESGDPVDKEKYQKLVGRLIYLCHTRPDISYAVSIVSRYMHDPRSGHLDAVNQILRPLGESKRGGEVYRLYDVGGQRNERRKWIHLFEGVNAVIFCAAISEYDQMLFEDETQNRMMETKVLFDWVLKQRCFEKTSFMLFLNKFDIFEEKIQKVPLTVCEWFKDYQPLAPGKQEVEHAYEFVKKKFEELYFQSSKPDRVDRVFKIFRTTALDQKLVKKTFKLIDESMRRSREGA</sequence>
<proteinExistence type="predicted"/>
<accession>A0ACD6APZ5</accession>
<reference evidence="1" key="1">
    <citation type="submission" date="2025-09" db="UniProtKB">
        <authorList>
            <consortium name="EnsemblPlants"/>
        </authorList>
    </citation>
    <scope>IDENTIFICATION</scope>
</reference>
<keyword evidence="2" id="KW-1185">Reference proteome</keyword>